<geneLocation type="plasmid" evidence="1">
    <name>pWBG762</name>
</geneLocation>
<dbReference type="AlphaFoldDB" id="D2JDI4"/>
<protein>
    <submittedName>
        <fullName evidence="1">Uncharacterized protein</fullName>
    </submittedName>
</protein>
<sequence>MNNILTELSYWENGYINSIQCYINKVDLLERVMVVTSKSKVAKMKISLNTITNIS</sequence>
<evidence type="ECO:0000313" key="1">
    <source>
        <dbReference type="EMBL" id="ACZ66179.1"/>
    </source>
</evidence>
<dbReference type="EMBL" id="GQ900475">
    <property type="protein sequence ID" value="ACZ66179.1"/>
    <property type="molecule type" value="Genomic_DNA"/>
</dbReference>
<keyword evidence="1" id="KW-0614">Plasmid</keyword>
<accession>D2JDI4</accession>
<gene>
    <name evidence="1" type="ORF">SAP043A_046</name>
</gene>
<proteinExistence type="predicted"/>
<dbReference type="InterPro" id="IPR014962">
    <property type="entry name" value="YolD"/>
</dbReference>
<name>D2JDI4_STAAU</name>
<reference evidence="1" key="1">
    <citation type="submission" date="2009-08" db="EMBL/GenBank/DDBJ databases">
        <authorList>
            <person name="Gill J."/>
            <person name="Borman J."/>
            <person name="Shetty J."/>
            <person name="Hostetler J."/>
            <person name="Durkin S."/>
            <person name="Montgomery B."/>
        </authorList>
    </citation>
    <scope>NUCLEOTIDE SEQUENCE</scope>
    <source>
        <strain evidence="1">K102N</strain>
        <plasmid evidence="1">pWBG762</plasmid>
    </source>
</reference>
<dbReference type="Pfam" id="PF08863">
    <property type="entry name" value="YolD"/>
    <property type="match status" value="1"/>
</dbReference>
<reference evidence="1" key="2">
    <citation type="submission" date="2009-12" db="EMBL/GenBank/DDBJ databases">
        <authorList>
            <person name="Summers A.O."/>
            <person name="Shearer J."/>
            <person name="Wireman J."/>
        </authorList>
    </citation>
    <scope>NUCLEOTIDE SEQUENCE</scope>
    <source>
        <strain evidence="1">K102N</strain>
        <plasmid evidence="1">pWBG762</plasmid>
    </source>
</reference>
<organism evidence="1">
    <name type="scientific">Staphylococcus aureus</name>
    <dbReference type="NCBI Taxonomy" id="1280"/>
    <lineage>
        <taxon>Bacteria</taxon>
        <taxon>Bacillati</taxon>
        <taxon>Bacillota</taxon>
        <taxon>Bacilli</taxon>
        <taxon>Bacillales</taxon>
        <taxon>Staphylococcaceae</taxon>
        <taxon>Staphylococcus</taxon>
    </lineage>
</organism>